<evidence type="ECO:0000256" key="4">
    <source>
        <dbReference type="ARBA" id="ARBA00022679"/>
    </source>
</evidence>
<keyword evidence="9" id="KW-0325">Glycoprotein</keyword>
<feature type="transmembrane region" description="Helical" evidence="10">
    <location>
        <begin position="17"/>
        <end position="35"/>
    </location>
</feature>
<comment type="subcellular location">
    <subcellularLocation>
        <location evidence="1">Membrane</location>
        <topology evidence="1">Single-pass type II membrane protein</topology>
    </subcellularLocation>
</comment>
<dbReference type="EMBL" id="JAAAHW010001363">
    <property type="protein sequence ID" value="KAF9995390.1"/>
    <property type="molecule type" value="Genomic_DNA"/>
</dbReference>
<keyword evidence="8 10" id="KW-0472">Membrane</keyword>
<evidence type="ECO:0000313" key="12">
    <source>
        <dbReference type="Proteomes" id="UP000749646"/>
    </source>
</evidence>
<organism evidence="11 12">
    <name type="scientific">Modicella reniformis</name>
    <dbReference type="NCBI Taxonomy" id="1440133"/>
    <lineage>
        <taxon>Eukaryota</taxon>
        <taxon>Fungi</taxon>
        <taxon>Fungi incertae sedis</taxon>
        <taxon>Mucoromycota</taxon>
        <taxon>Mortierellomycotina</taxon>
        <taxon>Mortierellomycetes</taxon>
        <taxon>Mortierellales</taxon>
        <taxon>Mortierellaceae</taxon>
        <taxon>Modicella</taxon>
    </lineage>
</organism>
<comment type="similarity">
    <text evidence="2">Belongs to the MNN1/MNT family.</text>
</comment>
<evidence type="ECO:0000256" key="2">
    <source>
        <dbReference type="ARBA" id="ARBA00009105"/>
    </source>
</evidence>
<evidence type="ECO:0000256" key="3">
    <source>
        <dbReference type="ARBA" id="ARBA00022676"/>
    </source>
</evidence>
<evidence type="ECO:0000256" key="6">
    <source>
        <dbReference type="ARBA" id="ARBA00022968"/>
    </source>
</evidence>
<reference evidence="11" key="1">
    <citation type="journal article" date="2020" name="Fungal Divers.">
        <title>Resolving the Mortierellaceae phylogeny through synthesis of multi-gene phylogenetics and phylogenomics.</title>
        <authorList>
            <person name="Vandepol N."/>
            <person name="Liber J."/>
            <person name="Desiro A."/>
            <person name="Na H."/>
            <person name="Kennedy M."/>
            <person name="Barry K."/>
            <person name="Grigoriev I.V."/>
            <person name="Miller A.N."/>
            <person name="O'Donnell K."/>
            <person name="Stajich J.E."/>
            <person name="Bonito G."/>
        </authorList>
    </citation>
    <scope>NUCLEOTIDE SEQUENCE</scope>
    <source>
        <strain evidence="11">MES-2147</strain>
    </source>
</reference>
<dbReference type="GO" id="GO:0006493">
    <property type="term" value="P:protein O-linked glycosylation"/>
    <property type="evidence" value="ECO:0007669"/>
    <property type="project" value="TreeGrafter"/>
</dbReference>
<proteinExistence type="inferred from homology"/>
<dbReference type="PANTHER" id="PTHR31392">
    <property type="entry name" value="ALPHA-1,3-MANNOSYLTRANSFERASE MNN1-RELATED"/>
    <property type="match status" value="1"/>
</dbReference>
<evidence type="ECO:0000256" key="1">
    <source>
        <dbReference type="ARBA" id="ARBA00004606"/>
    </source>
</evidence>
<evidence type="ECO:0000256" key="9">
    <source>
        <dbReference type="ARBA" id="ARBA00023180"/>
    </source>
</evidence>
<dbReference type="GO" id="GO:0000033">
    <property type="term" value="F:alpha-1,3-mannosyltransferase activity"/>
    <property type="evidence" value="ECO:0007669"/>
    <property type="project" value="TreeGrafter"/>
</dbReference>
<keyword evidence="6" id="KW-0735">Signal-anchor</keyword>
<evidence type="ECO:0000256" key="8">
    <source>
        <dbReference type="ARBA" id="ARBA00023136"/>
    </source>
</evidence>
<comment type="caution">
    <text evidence="11">The sequence shown here is derived from an EMBL/GenBank/DDBJ whole genome shotgun (WGS) entry which is preliminary data.</text>
</comment>
<dbReference type="SUPFAM" id="SSF53448">
    <property type="entry name" value="Nucleotide-diphospho-sugar transferases"/>
    <property type="match status" value="1"/>
</dbReference>
<name>A0A9P6MEF9_9FUNG</name>
<keyword evidence="12" id="KW-1185">Reference proteome</keyword>
<evidence type="ECO:0000256" key="10">
    <source>
        <dbReference type="SAM" id="Phobius"/>
    </source>
</evidence>
<sequence>MSVVAVLSSSLRKGQNLRIIVIVFIFFFLGSISQYQGPFEFSIDEDGQVQSVPAEAGEHDIYYTHHIASYKPGDIRPWTRGDTQALRTLEGQKVAEFLAASPLLNTPFYSETSEDHKEQQGLADNAFLHLTKRLRIYKELWRSLQRYYDQLEDEDQQDHFYIHPPPEIAPAIELFQKMERTLFPWILKNHGTSFDLYRQTTKALRTTDNPRKVRGSRNQGIVMCVGDKHSIYARTTVKVLREVLGSRLPIEIYYVGEQDLSKENREWFEKHEDIITVDITTKLDQDLLQISGPTIKPFALLVSRFQEVILMDSDAYFLQDPAILFEDGGYKEVGTVFFYDRTRLSKVAGVNKRSWLYSFLPSVSNHPSKTRWYRSRGDQDQDSGVVVLDKKEHFIGLLAICKMNDVLERNQPTYRATWGEKES</sequence>
<dbReference type="OrthoDB" id="430354at2759"/>
<evidence type="ECO:0000313" key="11">
    <source>
        <dbReference type="EMBL" id="KAF9995390.1"/>
    </source>
</evidence>
<keyword evidence="3" id="KW-0328">Glycosyltransferase</keyword>
<dbReference type="GO" id="GO:0005794">
    <property type="term" value="C:Golgi apparatus"/>
    <property type="evidence" value="ECO:0007669"/>
    <property type="project" value="TreeGrafter"/>
</dbReference>
<dbReference type="InterPro" id="IPR022751">
    <property type="entry name" value="Alpha_mannosyltransferase"/>
</dbReference>
<dbReference type="InterPro" id="IPR029044">
    <property type="entry name" value="Nucleotide-diphossugar_trans"/>
</dbReference>
<keyword evidence="7 10" id="KW-1133">Transmembrane helix</keyword>
<dbReference type="Proteomes" id="UP000749646">
    <property type="component" value="Unassembled WGS sequence"/>
</dbReference>
<dbReference type="AlphaFoldDB" id="A0A9P6MEF9"/>
<evidence type="ECO:0000256" key="7">
    <source>
        <dbReference type="ARBA" id="ARBA00022989"/>
    </source>
</evidence>
<keyword evidence="4" id="KW-0808">Transferase</keyword>
<gene>
    <name evidence="11" type="ORF">BGZ65_008963</name>
</gene>
<feature type="non-terminal residue" evidence="11">
    <location>
        <position position="423"/>
    </location>
</feature>
<dbReference type="GO" id="GO:0016020">
    <property type="term" value="C:membrane"/>
    <property type="evidence" value="ECO:0007669"/>
    <property type="project" value="UniProtKB-SubCell"/>
</dbReference>
<dbReference type="Pfam" id="PF11051">
    <property type="entry name" value="Mannosyl_trans3"/>
    <property type="match status" value="1"/>
</dbReference>
<keyword evidence="5 10" id="KW-0812">Transmembrane</keyword>
<dbReference type="PANTHER" id="PTHR31392:SF1">
    <property type="entry name" value="ALPHA-1,3-MANNOSYLTRANSFERASE MNN1-RELATED"/>
    <property type="match status" value="1"/>
</dbReference>
<protein>
    <submittedName>
        <fullName evidence="11">Uncharacterized protein</fullName>
    </submittedName>
</protein>
<accession>A0A9P6MEF9</accession>
<evidence type="ECO:0000256" key="5">
    <source>
        <dbReference type="ARBA" id="ARBA00022692"/>
    </source>
</evidence>